<proteinExistence type="predicted"/>
<reference evidence="2 3" key="1">
    <citation type="submission" date="2023-06" db="EMBL/GenBank/DDBJ databases">
        <title>Sporosarcina sp. nov., isolated from Korean traditional fermented seafood 'Jeotgal'.</title>
        <authorList>
            <person name="Yang A.-I."/>
            <person name="Shin N.-R."/>
        </authorList>
    </citation>
    <scope>NUCLEOTIDE SEQUENCE [LARGE SCALE GENOMIC DNA]</scope>
    <source>
        <strain evidence="2 3">KCTC3840</strain>
    </source>
</reference>
<dbReference type="InterPro" id="IPR028994">
    <property type="entry name" value="Integrin_alpha_N"/>
</dbReference>
<sequence length="252" mass="28320">MHVNQMNEMTQGNQKRQPEIVAGAYGDVNGDGIVDYVFLTAVHAADPSSPYLEKITLHIQDGATHRIHDVSLSKDGNSGYNPTVFLGDFTGDGIVDILVSIDSGGSGAFTFDYVYSFVNDQAKKLFDFNKYNEQNQYNVTFLDNFKVSVQSPATGKSYLLDISDRGAEYLSQIYYQNGKLKHQVQGMADGVSGFYPVDLDRNGVYEIQAYQMISGLYHADSFGYIINTLKWDGKEFKVWQQWMAIYGMEMHQ</sequence>
<name>A0ABU4G2A7_9BACL</name>
<accession>A0ABU4G2A7</accession>
<dbReference type="EMBL" id="JAUBDH010000010">
    <property type="protein sequence ID" value="MDW0111104.1"/>
    <property type="molecule type" value="Genomic_DNA"/>
</dbReference>
<dbReference type="Pfam" id="PF13517">
    <property type="entry name" value="FG-GAP_3"/>
    <property type="match status" value="1"/>
</dbReference>
<evidence type="ECO:0000313" key="3">
    <source>
        <dbReference type="Proteomes" id="UP001280629"/>
    </source>
</evidence>
<dbReference type="InterPro" id="IPR013517">
    <property type="entry name" value="FG-GAP"/>
</dbReference>
<keyword evidence="3" id="KW-1185">Reference proteome</keyword>
<comment type="caution">
    <text evidence="2">The sequence shown here is derived from an EMBL/GenBank/DDBJ whole genome shotgun (WGS) entry which is preliminary data.</text>
</comment>
<dbReference type="RefSeq" id="WP_317936705.1">
    <property type="nucleotide sequence ID" value="NZ_JAUBDH010000010.1"/>
</dbReference>
<evidence type="ECO:0000313" key="2">
    <source>
        <dbReference type="EMBL" id="MDW0111104.1"/>
    </source>
</evidence>
<gene>
    <name evidence="2" type="ORF">QT716_13845</name>
</gene>
<evidence type="ECO:0000256" key="1">
    <source>
        <dbReference type="ARBA" id="ARBA00022729"/>
    </source>
</evidence>
<dbReference type="Proteomes" id="UP001280629">
    <property type="component" value="Unassembled WGS sequence"/>
</dbReference>
<organism evidence="2 3">
    <name type="scientific">Sporosarcina aquimarina</name>
    <dbReference type="NCBI Taxonomy" id="114975"/>
    <lineage>
        <taxon>Bacteria</taxon>
        <taxon>Bacillati</taxon>
        <taxon>Bacillota</taxon>
        <taxon>Bacilli</taxon>
        <taxon>Bacillales</taxon>
        <taxon>Caryophanaceae</taxon>
        <taxon>Sporosarcina</taxon>
    </lineage>
</organism>
<protein>
    <submittedName>
        <fullName evidence="2">VCBS repeat-containing protein</fullName>
    </submittedName>
</protein>
<keyword evidence="1" id="KW-0732">Signal</keyword>
<dbReference type="SUPFAM" id="SSF69318">
    <property type="entry name" value="Integrin alpha N-terminal domain"/>
    <property type="match status" value="1"/>
</dbReference>